<organism evidence="1 2">
    <name type="scientific">Rhodohalobacter barkolensis</name>
    <dbReference type="NCBI Taxonomy" id="2053187"/>
    <lineage>
        <taxon>Bacteria</taxon>
        <taxon>Pseudomonadati</taxon>
        <taxon>Balneolota</taxon>
        <taxon>Balneolia</taxon>
        <taxon>Balneolales</taxon>
        <taxon>Balneolaceae</taxon>
        <taxon>Rhodohalobacter</taxon>
    </lineage>
</organism>
<evidence type="ECO:0000313" key="2">
    <source>
        <dbReference type="Proteomes" id="UP000233398"/>
    </source>
</evidence>
<dbReference type="Proteomes" id="UP000233398">
    <property type="component" value="Unassembled WGS sequence"/>
</dbReference>
<dbReference type="EMBL" id="PISP01000001">
    <property type="protein sequence ID" value="PKD44255.1"/>
    <property type="molecule type" value="Genomic_DNA"/>
</dbReference>
<sequence>MFLIDRTIDNKNIHNMSDQTGLKQQLVSHIRGGQAFSPIETVLKKINFEDPGRVSDGIPYSFYQQFANIRLAQLDILEYCTKED</sequence>
<dbReference type="AlphaFoldDB" id="A0A2N0VJ83"/>
<comment type="caution">
    <text evidence="1">The sequence shown here is derived from an EMBL/GenBank/DDBJ whole genome shotgun (WGS) entry which is preliminary data.</text>
</comment>
<gene>
    <name evidence="1" type="ORF">CWD77_01960</name>
</gene>
<reference evidence="1 2" key="1">
    <citation type="submission" date="2017-11" db="EMBL/GenBank/DDBJ databases">
        <title>Rhodohalobacter 15182 sp. nov., isolated from a salt lake.</title>
        <authorList>
            <person name="Han S."/>
        </authorList>
    </citation>
    <scope>NUCLEOTIDE SEQUENCE [LARGE SCALE GENOMIC DNA]</scope>
    <source>
        <strain evidence="1 2">15182</strain>
    </source>
</reference>
<evidence type="ECO:0000313" key="1">
    <source>
        <dbReference type="EMBL" id="PKD44255.1"/>
    </source>
</evidence>
<name>A0A2N0VJ83_9BACT</name>
<proteinExistence type="predicted"/>
<keyword evidence="2" id="KW-1185">Reference proteome</keyword>
<protein>
    <submittedName>
        <fullName evidence="1">Uncharacterized protein</fullName>
    </submittedName>
</protein>
<accession>A0A2N0VJ83</accession>